<dbReference type="GO" id="GO:0008270">
    <property type="term" value="F:zinc ion binding"/>
    <property type="evidence" value="ECO:0007669"/>
    <property type="project" value="UniProtKB-KW"/>
</dbReference>
<dbReference type="InterPro" id="IPR036236">
    <property type="entry name" value="Znf_C2H2_sf"/>
</dbReference>
<evidence type="ECO:0000313" key="4">
    <source>
        <dbReference type="Proteomes" id="UP001328107"/>
    </source>
</evidence>
<keyword evidence="4" id="KW-1185">Reference proteome</keyword>
<protein>
    <recommendedName>
        <fullName evidence="2">C2H2-type domain-containing protein</fullName>
    </recommendedName>
</protein>
<proteinExistence type="predicted"/>
<dbReference type="InterPro" id="IPR013087">
    <property type="entry name" value="Znf_C2H2_type"/>
</dbReference>
<evidence type="ECO:0000259" key="2">
    <source>
        <dbReference type="PROSITE" id="PS50157"/>
    </source>
</evidence>
<dbReference type="EMBL" id="BTRK01000006">
    <property type="protein sequence ID" value="GMR57684.1"/>
    <property type="molecule type" value="Genomic_DNA"/>
</dbReference>
<dbReference type="Proteomes" id="UP001328107">
    <property type="component" value="Unassembled WGS sequence"/>
</dbReference>
<dbReference type="SMART" id="SM00355">
    <property type="entry name" value="ZnF_C2H2"/>
    <property type="match status" value="2"/>
</dbReference>
<dbReference type="Gene3D" id="3.30.160.60">
    <property type="entry name" value="Classic Zinc Finger"/>
    <property type="match status" value="1"/>
</dbReference>
<name>A0AAN5D8Z2_9BILA</name>
<dbReference type="SUPFAM" id="SSF57667">
    <property type="entry name" value="beta-beta-alpha zinc fingers"/>
    <property type="match status" value="1"/>
</dbReference>
<dbReference type="AlphaFoldDB" id="A0AAN5D8Z2"/>
<sequence length="75" mass="8627">LILSQVLGCPESKKLLKCSYCDQLFGSIDHRYNHIQFVHLMQSYACITCGKEFDGDVELWQHLRDNEGHRRASSG</sequence>
<feature type="domain" description="C2H2-type" evidence="2">
    <location>
        <begin position="44"/>
        <end position="71"/>
    </location>
</feature>
<keyword evidence="1" id="KW-0479">Metal-binding</keyword>
<feature type="non-terminal residue" evidence="3">
    <location>
        <position position="75"/>
    </location>
</feature>
<evidence type="ECO:0000313" key="3">
    <source>
        <dbReference type="EMBL" id="GMR57684.1"/>
    </source>
</evidence>
<accession>A0AAN5D8Z2</accession>
<comment type="caution">
    <text evidence="3">The sequence shown here is derived from an EMBL/GenBank/DDBJ whole genome shotgun (WGS) entry which is preliminary data.</text>
</comment>
<dbReference type="PROSITE" id="PS50157">
    <property type="entry name" value="ZINC_FINGER_C2H2_2"/>
    <property type="match status" value="1"/>
</dbReference>
<keyword evidence="1" id="KW-0862">Zinc</keyword>
<organism evidence="3 4">
    <name type="scientific">Pristionchus mayeri</name>
    <dbReference type="NCBI Taxonomy" id="1317129"/>
    <lineage>
        <taxon>Eukaryota</taxon>
        <taxon>Metazoa</taxon>
        <taxon>Ecdysozoa</taxon>
        <taxon>Nematoda</taxon>
        <taxon>Chromadorea</taxon>
        <taxon>Rhabditida</taxon>
        <taxon>Rhabditina</taxon>
        <taxon>Diplogasteromorpha</taxon>
        <taxon>Diplogasteroidea</taxon>
        <taxon>Neodiplogasteridae</taxon>
        <taxon>Pristionchus</taxon>
    </lineage>
</organism>
<reference evidence="4" key="1">
    <citation type="submission" date="2022-10" db="EMBL/GenBank/DDBJ databases">
        <title>Genome assembly of Pristionchus species.</title>
        <authorList>
            <person name="Yoshida K."/>
            <person name="Sommer R.J."/>
        </authorList>
    </citation>
    <scope>NUCLEOTIDE SEQUENCE [LARGE SCALE GENOMIC DNA]</scope>
    <source>
        <strain evidence="4">RS5460</strain>
    </source>
</reference>
<feature type="non-terminal residue" evidence="3">
    <location>
        <position position="1"/>
    </location>
</feature>
<keyword evidence="1" id="KW-0863">Zinc-finger</keyword>
<gene>
    <name evidence="3" type="ORF">PMAYCL1PPCAC_27879</name>
</gene>
<evidence type="ECO:0000256" key="1">
    <source>
        <dbReference type="PROSITE-ProRule" id="PRU00042"/>
    </source>
</evidence>